<dbReference type="EMBL" id="JAYLLN010000030">
    <property type="protein sequence ID" value="MEI5985611.1"/>
    <property type="molecule type" value="Genomic_DNA"/>
</dbReference>
<feature type="domain" description="Lipocalin/cytosolic fatty-acid binding" evidence="3">
    <location>
        <begin position="36"/>
        <end position="176"/>
    </location>
</feature>
<sequence length="189" mass="21907">MNKKKSLIALSAVALGSVLYNYLKPIRSNVEVVRNFDINKYLGLWYEIARLDFKHEKNLRNVSATYEFNEDGSIKVLNQGIDMRTGELKQRTGKAKFIDSETEGALKVSFFGPFYSGYNIVQLNPNYEDVLIFGENLDYMWILSRSKELSEDRKKIYLDYALAYGYQIQNLVWTNQEDLVDQTSQILAE</sequence>
<dbReference type="SUPFAM" id="SSF50814">
    <property type="entry name" value="Lipocalins"/>
    <property type="match status" value="1"/>
</dbReference>
<dbReference type="RefSeq" id="WP_099367332.1">
    <property type="nucleotide sequence ID" value="NZ_JAYLLN010000030.1"/>
</dbReference>
<protein>
    <submittedName>
        <fullName evidence="4">Lipocalin family protein</fullName>
    </submittedName>
</protein>
<dbReference type="PROSITE" id="PS00213">
    <property type="entry name" value="LIPOCALIN"/>
    <property type="match status" value="1"/>
</dbReference>
<dbReference type="Gene3D" id="2.40.128.20">
    <property type="match status" value="1"/>
</dbReference>
<name>A0ABU8I810_9SPHI</name>
<keyword evidence="5" id="KW-1185">Reference proteome</keyword>
<dbReference type="PRINTS" id="PR01171">
    <property type="entry name" value="BCTLIPOCALIN"/>
</dbReference>
<dbReference type="Proteomes" id="UP001363035">
    <property type="component" value="Unassembled WGS sequence"/>
</dbReference>
<dbReference type="InterPro" id="IPR002446">
    <property type="entry name" value="Lipocalin_bac"/>
</dbReference>
<dbReference type="PANTHER" id="PTHR10612">
    <property type="entry name" value="APOLIPOPROTEIN D"/>
    <property type="match status" value="1"/>
</dbReference>
<reference evidence="4 5" key="1">
    <citation type="submission" date="2024-01" db="EMBL/GenBank/DDBJ databases">
        <title>Sphingobacterium tenebrionis sp. nov., a novel endophyte isolated from tenebrio molitor intestines.</title>
        <authorList>
            <person name="Zhang C."/>
        </authorList>
    </citation>
    <scope>NUCLEOTIDE SEQUENCE [LARGE SCALE GENOMIC DNA]</scope>
    <source>
        <strain evidence="4 5">PU5-4</strain>
    </source>
</reference>
<dbReference type="CDD" id="cd19438">
    <property type="entry name" value="lipocalin_Blc-like"/>
    <property type="match status" value="1"/>
</dbReference>
<dbReference type="InterPro" id="IPR000566">
    <property type="entry name" value="Lipocln_cytosolic_FA-bd_dom"/>
</dbReference>
<dbReference type="Pfam" id="PF08212">
    <property type="entry name" value="Lipocalin_2"/>
    <property type="match status" value="1"/>
</dbReference>
<accession>A0ABU8I810</accession>
<evidence type="ECO:0000256" key="2">
    <source>
        <dbReference type="PIRNR" id="PIRNR036893"/>
    </source>
</evidence>
<evidence type="ECO:0000256" key="1">
    <source>
        <dbReference type="ARBA" id="ARBA00006889"/>
    </source>
</evidence>
<dbReference type="InterPro" id="IPR022272">
    <property type="entry name" value="Lipocalin_CS"/>
</dbReference>
<gene>
    <name evidence="4" type="ORF">VJ786_11945</name>
</gene>
<dbReference type="PANTHER" id="PTHR10612:SF34">
    <property type="entry name" value="APOLIPOPROTEIN D"/>
    <property type="match status" value="1"/>
</dbReference>
<evidence type="ECO:0000313" key="4">
    <source>
        <dbReference type="EMBL" id="MEI5985611.1"/>
    </source>
</evidence>
<comment type="similarity">
    <text evidence="1 2">Belongs to the calycin superfamily. Lipocalin family.</text>
</comment>
<evidence type="ECO:0000313" key="5">
    <source>
        <dbReference type="Proteomes" id="UP001363035"/>
    </source>
</evidence>
<dbReference type="InterPro" id="IPR022271">
    <property type="entry name" value="Lipocalin_ApoD"/>
</dbReference>
<comment type="caution">
    <text evidence="4">The sequence shown here is derived from an EMBL/GenBank/DDBJ whole genome shotgun (WGS) entry which is preliminary data.</text>
</comment>
<evidence type="ECO:0000259" key="3">
    <source>
        <dbReference type="Pfam" id="PF08212"/>
    </source>
</evidence>
<organism evidence="4 5">
    <name type="scientific">Sphingobacterium tenebrionis</name>
    <dbReference type="NCBI Taxonomy" id="3111775"/>
    <lineage>
        <taxon>Bacteria</taxon>
        <taxon>Pseudomonadati</taxon>
        <taxon>Bacteroidota</taxon>
        <taxon>Sphingobacteriia</taxon>
        <taxon>Sphingobacteriales</taxon>
        <taxon>Sphingobacteriaceae</taxon>
        <taxon>Sphingobacterium</taxon>
    </lineage>
</organism>
<proteinExistence type="inferred from homology"/>
<dbReference type="InterPro" id="IPR047202">
    <property type="entry name" value="Lipocalin_Blc-like_dom"/>
</dbReference>
<dbReference type="PIRSF" id="PIRSF036893">
    <property type="entry name" value="Lipocalin_ApoD"/>
    <property type="match status" value="1"/>
</dbReference>
<dbReference type="InterPro" id="IPR012674">
    <property type="entry name" value="Calycin"/>
</dbReference>